<protein>
    <submittedName>
        <fullName evidence="2">Uncharacterized protein</fullName>
    </submittedName>
</protein>
<proteinExistence type="predicted"/>
<sequence length="158" mass="18076">MQGSAFIFLADPTAVINFLQTVSSNSAVIIQWIHGWAANRSEKENGGSSGTCQKEVDITKNLLHYQQLNNATEGTFVNTMDPRASNELASVPMNEPLKGVRYNSRAVFAQINCHGKDDVHQLWNIQFRVPCSRQEKHVEDTWHTYQRNHRNRHQKDRT</sequence>
<organism evidence="1 2">
    <name type="scientific">Ascaris lumbricoides</name>
    <name type="common">Giant roundworm</name>
    <dbReference type="NCBI Taxonomy" id="6252"/>
    <lineage>
        <taxon>Eukaryota</taxon>
        <taxon>Metazoa</taxon>
        <taxon>Ecdysozoa</taxon>
        <taxon>Nematoda</taxon>
        <taxon>Chromadorea</taxon>
        <taxon>Rhabditida</taxon>
        <taxon>Spirurina</taxon>
        <taxon>Ascaridomorpha</taxon>
        <taxon>Ascaridoidea</taxon>
        <taxon>Ascarididae</taxon>
        <taxon>Ascaris</taxon>
    </lineage>
</organism>
<evidence type="ECO:0000313" key="1">
    <source>
        <dbReference type="Proteomes" id="UP000036681"/>
    </source>
</evidence>
<dbReference type="AlphaFoldDB" id="A0A9J2PB85"/>
<keyword evidence="1" id="KW-1185">Reference proteome</keyword>
<dbReference type="Proteomes" id="UP000036681">
    <property type="component" value="Unplaced"/>
</dbReference>
<dbReference type="WBParaSite" id="ALUE_0000696601-mRNA-1">
    <property type="protein sequence ID" value="ALUE_0000696601-mRNA-1"/>
    <property type="gene ID" value="ALUE_0000696601"/>
</dbReference>
<reference evidence="2" key="1">
    <citation type="submission" date="2023-03" db="UniProtKB">
        <authorList>
            <consortium name="WormBaseParasite"/>
        </authorList>
    </citation>
    <scope>IDENTIFICATION</scope>
</reference>
<name>A0A9J2PB85_ASCLU</name>
<evidence type="ECO:0000313" key="2">
    <source>
        <dbReference type="WBParaSite" id="ALUE_0000696601-mRNA-1"/>
    </source>
</evidence>
<accession>A0A9J2PB85</accession>